<evidence type="ECO:0000313" key="3">
    <source>
        <dbReference type="EMBL" id="KAK4014782.1"/>
    </source>
</evidence>
<feature type="region of interest" description="Disordered" evidence="2">
    <location>
        <begin position="482"/>
        <end position="511"/>
    </location>
</feature>
<feature type="compositionally biased region" description="Polar residues" evidence="2">
    <location>
        <begin position="30"/>
        <end position="47"/>
    </location>
</feature>
<evidence type="ECO:0000256" key="1">
    <source>
        <dbReference type="SAM" id="Coils"/>
    </source>
</evidence>
<evidence type="ECO:0008006" key="5">
    <source>
        <dbReference type="Google" id="ProtNLM"/>
    </source>
</evidence>
<evidence type="ECO:0000256" key="2">
    <source>
        <dbReference type="SAM" id="MobiDB-lite"/>
    </source>
</evidence>
<proteinExistence type="predicted"/>
<dbReference type="InterPro" id="IPR021109">
    <property type="entry name" value="Peptidase_aspartic_dom_sf"/>
</dbReference>
<keyword evidence="4" id="KW-1185">Reference proteome</keyword>
<protein>
    <recommendedName>
        <fullName evidence="5">Peptidase A2 domain-containing protein</fullName>
    </recommendedName>
</protein>
<feature type="region of interest" description="Disordered" evidence="2">
    <location>
        <begin position="30"/>
        <end position="64"/>
    </location>
</feature>
<dbReference type="Gene3D" id="2.40.70.10">
    <property type="entry name" value="Acid Proteases"/>
    <property type="match status" value="1"/>
</dbReference>
<keyword evidence="1" id="KW-0175">Coiled coil</keyword>
<comment type="caution">
    <text evidence="3">The sequence shown here is derived from an EMBL/GenBank/DDBJ whole genome shotgun (WGS) entry which is preliminary data.</text>
</comment>
<sequence length="698" mass="80562">MFLEKTDFEQWWVLANVRNIYIAKQQFATRSATRQQAQPKQPTTNPRSILLPQDKGDRPSTQNKIGATIFPAETRDEISTTLRQKPEAQQQGIDWKTAHNADLKRTNISLTEALENAADMRKELKRQLEEKDNQLRMAEQQEEENENTQKELTALLIQTTNELNRTRNILRRQQAREAMANEQKNHEGVLNNISTVQAVLPNDPAMMTVSTASNTEVHMSEEAQTEDILVLDVPERESTVFTIEFEERNQEFVDTDYIKPSVADLIRGFEKRNQEFVDTDSVADLITKAVNEPAIEMNVQSETDGTKGIASRPVKRVTFATKVEEIPRKSSKVSRFIERVDAQLVKQGFLRESYANITASIQVKMNEQPVEMVIDGGCFESIISQDQWRQLGEPELKPLTKDDLITLKRTGKYKKRVTLEQIGGYFHAIVKLQEKVMVLPVYVCAKDKIMPNFLGRRLFHDLHLQKEKAYLVQFTRTNETGSLLTTGSTTQPESEETDKMENPVTEQETQTDLTEALTTLLRVLNEKSKEKDQKKREKYEKWMCELIEYNIELKKREMAELVDTMPSKTKSEPNVPAKDYNYAKTEKAITTLQHIYRQQHKRFNKIIREAEKIISAFKDELDSTVLESKRIILTDAIQQRQKALEAVVEEERCEFAEKMSAMTEAKNEFLKPPKEIKIKTFSKELKTAWTKTQKLASF</sequence>
<reference evidence="3 4" key="1">
    <citation type="journal article" date="2023" name="Nucleic Acids Res.">
        <title>The hologenome of Daphnia magna reveals possible DNA methylation and microbiome-mediated evolution of the host genome.</title>
        <authorList>
            <person name="Chaturvedi A."/>
            <person name="Li X."/>
            <person name="Dhandapani V."/>
            <person name="Marshall H."/>
            <person name="Kissane S."/>
            <person name="Cuenca-Cambronero M."/>
            <person name="Asole G."/>
            <person name="Calvet F."/>
            <person name="Ruiz-Romero M."/>
            <person name="Marangio P."/>
            <person name="Guigo R."/>
            <person name="Rago D."/>
            <person name="Mirbahai L."/>
            <person name="Eastwood N."/>
            <person name="Colbourne J.K."/>
            <person name="Zhou J."/>
            <person name="Mallon E."/>
            <person name="Orsini L."/>
        </authorList>
    </citation>
    <scope>NUCLEOTIDE SEQUENCE [LARGE SCALE GENOMIC DNA]</scope>
    <source>
        <strain evidence="3">LRV0_1</strain>
    </source>
</reference>
<organism evidence="3 4">
    <name type="scientific">Daphnia magna</name>
    <dbReference type="NCBI Taxonomy" id="35525"/>
    <lineage>
        <taxon>Eukaryota</taxon>
        <taxon>Metazoa</taxon>
        <taxon>Ecdysozoa</taxon>
        <taxon>Arthropoda</taxon>
        <taxon>Crustacea</taxon>
        <taxon>Branchiopoda</taxon>
        <taxon>Diplostraca</taxon>
        <taxon>Cladocera</taxon>
        <taxon>Anomopoda</taxon>
        <taxon>Daphniidae</taxon>
        <taxon>Daphnia</taxon>
    </lineage>
</organism>
<gene>
    <name evidence="3" type="ORF">OUZ56_027290</name>
</gene>
<accession>A0ABQ9ZPC4</accession>
<name>A0ABQ9ZPC4_9CRUS</name>
<dbReference type="Proteomes" id="UP001234178">
    <property type="component" value="Unassembled WGS sequence"/>
</dbReference>
<evidence type="ECO:0000313" key="4">
    <source>
        <dbReference type="Proteomes" id="UP001234178"/>
    </source>
</evidence>
<dbReference type="EMBL" id="JAOYFB010000004">
    <property type="protein sequence ID" value="KAK4014782.1"/>
    <property type="molecule type" value="Genomic_DNA"/>
</dbReference>
<feature type="coiled-coil region" evidence="1">
    <location>
        <begin position="103"/>
        <end position="192"/>
    </location>
</feature>